<evidence type="ECO:0000313" key="2">
    <source>
        <dbReference type="EMBL" id="KAK6796534.1"/>
    </source>
</evidence>
<feature type="domain" description="Tetratricopeptide repeat protein 5 OB fold" evidence="1">
    <location>
        <begin position="44"/>
        <end position="155"/>
    </location>
</feature>
<keyword evidence="3" id="KW-1185">Reference proteome</keyword>
<evidence type="ECO:0000313" key="3">
    <source>
        <dbReference type="Proteomes" id="UP001371456"/>
    </source>
</evidence>
<accession>A0AAN8U1A0</accession>
<dbReference type="InterPro" id="IPR032076">
    <property type="entry name" value="TTC5_OB"/>
</dbReference>
<dbReference type="Proteomes" id="UP001371456">
    <property type="component" value="Unassembled WGS sequence"/>
</dbReference>
<comment type="caution">
    <text evidence="2">The sequence shown here is derived from an EMBL/GenBank/DDBJ whole genome shotgun (WGS) entry which is preliminary data.</text>
</comment>
<organism evidence="2 3">
    <name type="scientific">Solanum bulbocastanum</name>
    <name type="common">Wild potato</name>
    <dbReference type="NCBI Taxonomy" id="147425"/>
    <lineage>
        <taxon>Eukaryota</taxon>
        <taxon>Viridiplantae</taxon>
        <taxon>Streptophyta</taxon>
        <taxon>Embryophyta</taxon>
        <taxon>Tracheophyta</taxon>
        <taxon>Spermatophyta</taxon>
        <taxon>Magnoliopsida</taxon>
        <taxon>eudicotyledons</taxon>
        <taxon>Gunneridae</taxon>
        <taxon>Pentapetalae</taxon>
        <taxon>asterids</taxon>
        <taxon>lamiids</taxon>
        <taxon>Solanales</taxon>
        <taxon>Solanaceae</taxon>
        <taxon>Solanoideae</taxon>
        <taxon>Solaneae</taxon>
        <taxon>Solanum</taxon>
    </lineage>
</organism>
<protein>
    <recommendedName>
        <fullName evidence="1">Tetratricopeptide repeat protein 5 OB fold domain-containing protein</fullName>
    </recommendedName>
</protein>
<gene>
    <name evidence="2" type="ORF">RDI58_004235</name>
</gene>
<dbReference type="Gene3D" id="2.40.50.550">
    <property type="match status" value="1"/>
</dbReference>
<sequence length="159" mass="18221">MTRIRERVRERIRERVKEKSKGKSMETSLSSLIQSLATIDLNPSYTRATMDLLTEGLNKGIAVIGAVRCLVKYEYEAPSYYVICDSDEKSFVLTVFGIQKEAIKKGDQVTLLKPFCKFVDFEWEEKHYQFKSVRVNLLEQVLVNGKALSANFASRESLL</sequence>
<dbReference type="Pfam" id="PF16669">
    <property type="entry name" value="TTC5_OB"/>
    <property type="match status" value="1"/>
</dbReference>
<evidence type="ECO:0000259" key="1">
    <source>
        <dbReference type="Pfam" id="PF16669"/>
    </source>
</evidence>
<dbReference type="AlphaFoldDB" id="A0AAN8U1A0"/>
<dbReference type="EMBL" id="JBANQN010000002">
    <property type="protein sequence ID" value="KAK6796534.1"/>
    <property type="molecule type" value="Genomic_DNA"/>
</dbReference>
<proteinExistence type="predicted"/>
<name>A0AAN8U1A0_SOLBU</name>
<dbReference type="InterPro" id="IPR038645">
    <property type="entry name" value="TTC5_OB_sf"/>
</dbReference>
<reference evidence="2 3" key="1">
    <citation type="submission" date="2024-02" db="EMBL/GenBank/DDBJ databases">
        <title>de novo genome assembly of Solanum bulbocastanum strain 11H21.</title>
        <authorList>
            <person name="Hosaka A.J."/>
        </authorList>
    </citation>
    <scope>NUCLEOTIDE SEQUENCE [LARGE SCALE GENOMIC DNA]</scope>
    <source>
        <tissue evidence="2">Young leaves</tissue>
    </source>
</reference>